<dbReference type="RefSeq" id="XP_028866083.1">
    <property type="nucleotide sequence ID" value="XM_029010250.1"/>
</dbReference>
<evidence type="ECO:0000313" key="2">
    <source>
        <dbReference type="Proteomes" id="UP000236319"/>
    </source>
</evidence>
<name>A0A2H6KA27_9APIC</name>
<reference evidence="1 2" key="1">
    <citation type="journal article" date="2017" name="BMC Genomics">
        <title>Whole-genome assembly of Babesia ovata and comparative genomics between closely related pathogens.</title>
        <authorList>
            <person name="Yamagishi J."/>
            <person name="Asada M."/>
            <person name="Hakimi H."/>
            <person name="Tanaka T.Q."/>
            <person name="Sugimoto C."/>
            <person name="Kawazu S."/>
        </authorList>
    </citation>
    <scope>NUCLEOTIDE SEQUENCE [LARGE SCALE GENOMIC DNA]</scope>
    <source>
        <strain evidence="1 2">Miyake</strain>
    </source>
</reference>
<organism evidence="1 2">
    <name type="scientific">Babesia ovata</name>
    <dbReference type="NCBI Taxonomy" id="189622"/>
    <lineage>
        <taxon>Eukaryota</taxon>
        <taxon>Sar</taxon>
        <taxon>Alveolata</taxon>
        <taxon>Apicomplexa</taxon>
        <taxon>Aconoidasida</taxon>
        <taxon>Piroplasmida</taxon>
        <taxon>Babesiidae</taxon>
        <taxon>Babesia</taxon>
    </lineage>
</organism>
<protein>
    <submittedName>
        <fullName evidence="1">Tripartite motif containing protein, putative</fullName>
    </submittedName>
</protein>
<dbReference type="GeneID" id="39873610"/>
<dbReference type="EMBL" id="BDSA01000001">
    <property type="protein sequence ID" value="GBE59840.1"/>
    <property type="molecule type" value="Genomic_DNA"/>
</dbReference>
<accession>A0A2H6KA27</accession>
<dbReference type="Gene3D" id="3.30.160.60">
    <property type="entry name" value="Classic Zinc Finger"/>
    <property type="match status" value="1"/>
</dbReference>
<dbReference type="Proteomes" id="UP000236319">
    <property type="component" value="Unassembled WGS sequence"/>
</dbReference>
<dbReference type="OrthoDB" id="376097at2759"/>
<keyword evidence="2" id="KW-1185">Reference proteome</keyword>
<proteinExistence type="predicted"/>
<sequence>MHKLLESAIPLGPEKAKSKVSKSSDTVSLRSHSIDPVELTKPGATFASVENLRCPHHFALPIQYFCLDCKDGEGCFCSECALTRHATCDVRTLEEAYTTVLNNVIRKWASQFSSRADGLELTFAQQLEDKREEWSMKLQEAQSVLNRMCDDVTTTVRELETSLTRWLNQSHRSFAQEHDKIRDHVESTLESYAKNADMLRQQRRLPAARMLLFYNENHVMLRELLLGTTPRDSERMIAQATRHLGVRLDNINATAVEYSKLIRQLERNIRHAEGC</sequence>
<dbReference type="AlphaFoldDB" id="A0A2H6KA27"/>
<dbReference type="VEuPathDB" id="PiroplasmaDB:BOVATA_013330"/>
<gene>
    <name evidence="1" type="ORF">BOVATA_013330</name>
</gene>
<evidence type="ECO:0000313" key="1">
    <source>
        <dbReference type="EMBL" id="GBE59840.1"/>
    </source>
</evidence>
<comment type="caution">
    <text evidence="1">The sequence shown here is derived from an EMBL/GenBank/DDBJ whole genome shotgun (WGS) entry which is preliminary data.</text>
</comment>
<dbReference type="SUPFAM" id="SSF57845">
    <property type="entry name" value="B-box zinc-binding domain"/>
    <property type="match status" value="1"/>
</dbReference>